<dbReference type="AlphaFoldDB" id="U2GPZ7"/>
<gene>
    <name evidence="1" type="ORF">UNSW2_1997</name>
</gene>
<organism evidence="1 2">
    <name type="scientific">Campylobacter concisus UNSW2</name>
    <dbReference type="NCBI Taxonomy" id="1242965"/>
    <lineage>
        <taxon>Bacteria</taxon>
        <taxon>Pseudomonadati</taxon>
        <taxon>Campylobacterota</taxon>
        <taxon>Epsilonproteobacteria</taxon>
        <taxon>Campylobacterales</taxon>
        <taxon>Campylobacteraceae</taxon>
        <taxon>Campylobacter</taxon>
    </lineage>
</organism>
<evidence type="ECO:0000313" key="1">
    <source>
        <dbReference type="EMBL" id="ERJ28038.1"/>
    </source>
</evidence>
<protein>
    <submittedName>
        <fullName evidence="1">Uncharacterized protein</fullName>
    </submittedName>
</protein>
<proteinExistence type="predicted"/>
<evidence type="ECO:0000313" key="2">
    <source>
        <dbReference type="Proteomes" id="UP000016625"/>
    </source>
</evidence>
<sequence>MHLLFLRWCYIKLDEGKFEAMTSIDRLNFILKVAENNRKYGGRNYWG</sequence>
<reference evidence="1 2" key="1">
    <citation type="journal article" date="2013" name="BMC Genomics">
        <title>Comparative genomics of Campylobacter concisus isolates reveals genetic diversity and provides insights into disease association.</title>
        <authorList>
            <person name="Deshpande N.P."/>
            <person name="Kaakoush N.O."/>
            <person name="Wilkins M.R."/>
            <person name="Mitchell H.M."/>
        </authorList>
    </citation>
    <scope>NUCLEOTIDE SEQUENCE [LARGE SCALE GENOMIC DNA]</scope>
    <source>
        <strain evidence="1 2">UNSW2</strain>
    </source>
</reference>
<dbReference type="Proteomes" id="UP000016625">
    <property type="component" value="Unassembled WGS sequence"/>
</dbReference>
<comment type="caution">
    <text evidence="1">The sequence shown here is derived from an EMBL/GenBank/DDBJ whole genome shotgun (WGS) entry which is preliminary data.</text>
</comment>
<dbReference type="PATRIC" id="fig|1242965.3.peg.2063"/>
<accession>U2GPZ7</accession>
<name>U2GPZ7_9BACT</name>
<dbReference type="EMBL" id="ANNJ01000081">
    <property type="protein sequence ID" value="ERJ28038.1"/>
    <property type="molecule type" value="Genomic_DNA"/>
</dbReference>